<dbReference type="InterPro" id="IPR002508">
    <property type="entry name" value="MurNAc-LAA_cat"/>
</dbReference>
<comment type="caution">
    <text evidence="5">The sequence shown here is derived from an EMBL/GenBank/DDBJ whole genome shotgun (WGS) entry which is preliminary data.</text>
</comment>
<dbReference type="EMBL" id="JBDKWZ010000002">
    <property type="protein sequence ID" value="MEN7547209.1"/>
    <property type="molecule type" value="Genomic_DNA"/>
</dbReference>
<accession>A0AAW9S2S7</accession>
<dbReference type="GO" id="GO:0030288">
    <property type="term" value="C:outer membrane-bounded periplasmic space"/>
    <property type="evidence" value="ECO:0007669"/>
    <property type="project" value="TreeGrafter"/>
</dbReference>
<evidence type="ECO:0000259" key="4">
    <source>
        <dbReference type="Pfam" id="PF01520"/>
    </source>
</evidence>
<dbReference type="Pfam" id="PF01520">
    <property type="entry name" value="Amidase_3"/>
    <property type="match status" value="1"/>
</dbReference>
<evidence type="ECO:0000313" key="6">
    <source>
        <dbReference type="Proteomes" id="UP001403385"/>
    </source>
</evidence>
<evidence type="ECO:0000256" key="1">
    <source>
        <dbReference type="ARBA" id="ARBA00001561"/>
    </source>
</evidence>
<reference evidence="5 6" key="1">
    <citation type="submission" date="2024-04" db="EMBL/GenBank/DDBJ databases">
        <title>Novel genus in family Flammeovirgaceae.</title>
        <authorList>
            <person name="Nguyen T.H."/>
            <person name="Vuong T.Q."/>
            <person name="Le H."/>
            <person name="Kim S.-G."/>
        </authorList>
    </citation>
    <scope>NUCLEOTIDE SEQUENCE [LARGE SCALE GENOMIC DNA]</scope>
    <source>
        <strain evidence="5 6">JCM 23209</strain>
    </source>
</reference>
<organism evidence="5 6">
    <name type="scientific">Rapidithrix thailandica</name>
    <dbReference type="NCBI Taxonomy" id="413964"/>
    <lineage>
        <taxon>Bacteria</taxon>
        <taxon>Pseudomonadati</taxon>
        <taxon>Bacteroidota</taxon>
        <taxon>Cytophagia</taxon>
        <taxon>Cytophagales</taxon>
        <taxon>Flammeovirgaceae</taxon>
        <taxon>Rapidithrix</taxon>
    </lineage>
</organism>
<dbReference type="SUPFAM" id="SSF53187">
    <property type="entry name" value="Zn-dependent exopeptidases"/>
    <property type="match status" value="1"/>
</dbReference>
<dbReference type="Proteomes" id="UP001403385">
    <property type="component" value="Unassembled WGS sequence"/>
</dbReference>
<protein>
    <recommendedName>
        <fullName evidence="2">N-acetylmuramoyl-L-alanine amidase</fullName>
        <ecNumber evidence="2">3.5.1.28</ecNumber>
    </recommendedName>
</protein>
<evidence type="ECO:0000256" key="2">
    <source>
        <dbReference type="ARBA" id="ARBA00011901"/>
    </source>
</evidence>
<evidence type="ECO:0000256" key="3">
    <source>
        <dbReference type="ARBA" id="ARBA00022801"/>
    </source>
</evidence>
<sequence length="438" mass="50943">MIILYIWLWLFPLLVPEEKKDANALANHYSEKAKKYLVKDSQVHNFFRIDQRGVAMFASFRDKQLNKPEFFLAWSELEDFKKLIKYADRSYQFELYRAKGTSPFDQSMLMTINILEQNHYFVPVSRDLPLSGLRIAIDPGHIAGDLDVAKEEGRFVNMKGPGGKEYSFFEGELNLATAFVLRDSLEKMGAEVMMTRHKGNYSALGISFDHWKETKLPEAMKKAGVANSQLKNQLKNTSASMLYRMYFLRADLDARADKINYFKPHFTVVIHYNADEKNVGWKKPSKRNFSMVFVPGAYMKHELKTSLDRFDFIRILLSDHIQESVNLSEKVMGEFKTYLKVPPVSTSEEPSYLKVTSLRINEGVYARNLRLCRLLNTPICYAEPLLQDNEHELKALDKNNLQKGQIAPRVVQVANSYYRGIMRYVAERRKRQNFLDQY</sequence>
<name>A0AAW9S2S7_9BACT</name>
<dbReference type="PANTHER" id="PTHR30404:SF0">
    <property type="entry name" value="N-ACETYLMURAMOYL-L-ALANINE AMIDASE AMIC"/>
    <property type="match status" value="1"/>
</dbReference>
<dbReference type="Gene3D" id="3.40.630.40">
    <property type="entry name" value="Zn-dependent exopeptidases"/>
    <property type="match status" value="1"/>
</dbReference>
<dbReference type="PANTHER" id="PTHR30404">
    <property type="entry name" value="N-ACETYLMURAMOYL-L-ALANINE AMIDASE"/>
    <property type="match status" value="1"/>
</dbReference>
<evidence type="ECO:0000313" key="5">
    <source>
        <dbReference type="EMBL" id="MEN7547209.1"/>
    </source>
</evidence>
<gene>
    <name evidence="5" type="ORF">AAG747_04775</name>
</gene>
<keyword evidence="3 5" id="KW-0378">Hydrolase</keyword>
<dbReference type="AlphaFoldDB" id="A0AAW9S2S7"/>
<proteinExistence type="predicted"/>
<dbReference type="RefSeq" id="WP_346819994.1">
    <property type="nucleotide sequence ID" value="NZ_JBDKWZ010000002.1"/>
</dbReference>
<dbReference type="GO" id="GO:0008745">
    <property type="term" value="F:N-acetylmuramoyl-L-alanine amidase activity"/>
    <property type="evidence" value="ECO:0007669"/>
    <property type="project" value="UniProtKB-EC"/>
</dbReference>
<dbReference type="InterPro" id="IPR050695">
    <property type="entry name" value="N-acetylmuramoyl_amidase_3"/>
</dbReference>
<keyword evidence="6" id="KW-1185">Reference proteome</keyword>
<dbReference type="GO" id="GO:0009253">
    <property type="term" value="P:peptidoglycan catabolic process"/>
    <property type="evidence" value="ECO:0007669"/>
    <property type="project" value="InterPro"/>
</dbReference>
<feature type="domain" description="MurNAc-LAA" evidence="4">
    <location>
        <begin position="135"/>
        <end position="403"/>
    </location>
</feature>
<comment type="catalytic activity">
    <reaction evidence="1">
        <text>Hydrolyzes the link between N-acetylmuramoyl residues and L-amino acid residues in certain cell-wall glycopeptides.</text>
        <dbReference type="EC" id="3.5.1.28"/>
    </reaction>
</comment>
<dbReference type="EC" id="3.5.1.28" evidence="2"/>